<feature type="domain" description="C2H2-type" evidence="7">
    <location>
        <begin position="364"/>
        <end position="391"/>
    </location>
</feature>
<evidence type="ECO:0000256" key="1">
    <source>
        <dbReference type="ARBA" id="ARBA00022723"/>
    </source>
</evidence>
<dbReference type="EMBL" id="JAHRIP010066476">
    <property type="protein sequence ID" value="MEQ2306697.1"/>
    <property type="molecule type" value="Genomic_DNA"/>
</dbReference>
<name>A0ABV0ZLK5_9TELE</name>
<dbReference type="Pfam" id="PF13465">
    <property type="entry name" value="zf-H2C2_2"/>
    <property type="match status" value="1"/>
</dbReference>
<dbReference type="Proteomes" id="UP001469553">
    <property type="component" value="Unassembled WGS sequence"/>
</dbReference>
<feature type="domain" description="C2H2-type" evidence="7">
    <location>
        <begin position="308"/>
        <end position="335"/>
    </location>
</feature>
<comment type="caution">
    <text evidence="8">The sequence shown here is derived from an EMBL/GenBank/DDBJ whole genome shotgun (WGS) entry which is preliminary data.</text>
</comment>
<keyword evidence="9" id="KW-1185">Reference proteome</keyword>
<feature type="domain" description="C2H2-type" evidence="7">
    <location>
        <begin position="391"/>
        <end position="418"/>
    </location>
</feature>
<feature type="region of interest" description="Disordered" evidence="6">
    <location>
        <begin position="185"/>
        <end position="222"/>
    </location>
</feature>
<feature type="domain" description="C2H2-type" evidence="7">
    <location>
        <begin position="278"/>
        <end position="307"/>
    </location>
</feature>
<feature type="compositionally biased region" description="Polar residues" evidence="6">
    <location>
        <begin position="193"/>
        <end position="208"/>
    </location>
</feature>
<dbReference type="Gene3D" id="3.30.160.60">
    <property type="entry name" value="Classic Zinc Finger"/>
    <property type="match status" value="8"/>
</dbReference>
<evidence type="ECO:0000313" key="8">
    <source>
        <dbReference type="EMBL" id="MEQ2306697.1"/>
    </source>
</evidence>
<evidence type="ECO:0000256" key="4">
    <source>
        <dbReference type="ARBA" id="ARBA00022833"/>
    </source>
</evidence>
<reference evidence="8 9" key="1">
    <citation type="submission" date="2021-06" db="EMBL/GenBank/DDBJ databases">
        <authorList>
            <person name="Palmer J.M."/>
        </authorList>
    </citation>
    <scope>NUCLEOTIDE SEQUENCE [LARGE SCALE GENOMIC DNA]</scope>
    <source>
        <strain evidence="8 9">AS_MEX2019</strain>
        <tissue evidence="8">Muscle</tissue>
    </source>
</reference>
<keyword evidence="2" id="KW-0677">Repeat</keyword>
<dbReference type="InterPro" id="IPR036236">
    <property type="entry name" value="Znf_C2H2_sf"/>
</dbReference>
<sequence length="503" mass="57168">MSIRGFLLSGAVGETQIEVTTELFAATRTTLAFQDDLKQDERLTTGMWTPQGEQQQAAVGEISGAANKEERSRLEQHKLHHKTVEAVFYPRVLMHRLDVQQMPLVKDDAPKDQSPGVDLQDPKPFHIKEEQEEVGTSLEVEQLRRRETNVIRCPVLDSPIKSEDDEESPLFSKLCQPIKVDRYFPEKDGGESIRNQDSGDATNSSGTEVSEDDEEDDDADYPGFQLKHLLNTQQETKVMDNDHEEQMAPETGGNNGNKSFGYSELAKIFVSHRSKSSLKCSSDDCGETFNGSKTLNSHQKIHTGEKPFCCDICEHRHNQKNYLNEHMRTHTGEKSFCCDLCGETFRHKVTLTRHAKIHIGEKPFCCEICGKIFNLKSLLNNHRSSHTDKHYACRVCGQTFNEKSMLDAHIGIHTGQKPFPCDICGNRFRVKKHLNEHMRTHTGEKPFSCDLCGKRFNQTSTLRRHRKIHTGKKTFSSDICTEGFSQKQTLNKHLIIHTENVSK</sequence>
<proteinExistence type="predicted"/>
<feature type="domain" description="C2H2-type" evidence="7">
    <location>
        <begin position="447"/>
        <end position="474"/>
    </location>
</feature>
<dbReference type="PANTHER" id="PTHR14196">
    <property type="entry name" value="ODD-SKIPPED - RELATED"/>
    <property type="match status" value="1"/>
</dbReference>
<feature type="domain" description="C2H2-type" evidence="7">
    <location>
        <begin position="419"/>
        <end position="446"/>
    </location>
</feature>
<evidence type="ECO:0000256" key="2">
    <source>
        <dbReference type="ARBA" id="ARBA00022737"/>
    </source>
</evidence>
<evidence type="ECO:0000256" key="5">
    <source>
        <dbReference type="PROSITE-ProRule" id="PRU00042"/>
    </source>
</evidence>
<dbReference type="InterPro" id="IPR050717">
    <property type="entry name" value="C2H2-ZF_Transcription_Reg"/>
</dbReference>
<dbReference type="Pfam" id="PF00096">
    <property type="entry name" value="zf-C2H2"/>
    <property type="match status" value="4"/>
</dbReference>
<evidence type="ECO:0000256" key="6">
    <source>
        <dbReference type="SAM" id="MobiDB-lite"/>
    </source>
</evidence>
<organism evidence="8 9">
    <name type="scientific">Ameca splendens</name>
    <dbReference type="NCBI Taxonomy" id="208324"/>
    <lineage>
        <taxon>Eukaryota</taxon>
        <taxon>Metazoa</taxon>
        <taxon>Chordata</taxon>
        <taxon>Craniata</taxon>
        <taxon>Vertebrata</taxon>
        <taxon>Euteleostomi</taxon>
        <taxon>Actinopterygii</taxon>
        <taxon>Neopterygii</taxon>
        <taxon>Teleostei</taxon>
        <taxon>Neoteleostei</taxon>
        <taxon>Acanthomorphata</taxon>
        <taxon>Ovalentaria</taxon>
        <taxon>Atherinomorphae</taxon>
        <taxon>Cyprinodontiformes</taxon>
        <taxon>Goodeidae</taxon>
        <taxon>Ameca</taxon>
    </lineage>
</organism>
<keyword evidence="4" id="KW-0862">Zinc</keyword>
<evidence type="ECO:0000256" key="3">
    <source>
        <dbReference type="ARBA" id="ARBA00022771"/>
    </source>
</evidence>
<protein>
    <recommendedName>
        <fullName evidence="7">C2H2-type domain-containing protein</fullName>
    </recommendedName>
</protein>
<dbReference type="PROSITE" id="PS00028">
    <property type="entry name" value="ZINC_FINGER_C2H2_1"/>
    <property type="match status" value="6"/>
</dbReference>
<dbReference type="InterPro" id="IPR013087">
    <property type="entry name" value="Znf_C2H2_type"/>
</dbReference>
<evidence type="ECO:0000259" key="7">
    <source>
        <dbReference type="PROSITE" id="PS50157"/>
    </source>
</evidence>
<gene>
    <name evidence="8" type="ORF">AMECASPLE_010916</name>
</gene>
<keyword evidence="3 5" id="KW-0863">Zinc-finger</keyword>
<keyword evidence="1" id="KW-0479">Metal-binding</keyword>
<dbReference type="PANTHER" id="PTHR14196:SF12">
    <property type="entry name" value="ZINC FINGER PROTEIN 208-LIKE"/>
    <property type="match status" value="1"/>
</dbReference>
<dbReference type="SMART" id="SM00355">
    <property type="entry name" value="ZnF_C2H2"/>
    <property type="match status" value="8"/>
</dbReference>
<feature type="domain" description="C2H2-type" evidence="7">
    <location>
        <begin position="336"/>
        <end position="363"/>
    </location>
</feature>
<dbReference type="SUPFAM" id="SSF57667">
    <property type="entry name" value="beta-beta-alpha zinc fingers"/>
    <property type="match status" value="4"/>
</dbReference>
<evidence type="ECO:0000313" key="9">
    <source>
        <dbReference type="Proteomes" id="UP001469553"/>
    </source>
</evidence>
<accession>A0ABV0ZLK5</accession>
<feature type="compositionally biased region" description="Acidic residues" evidence="6">
    <location>
        <begin position="209"/>
        <end position="220"/>
    </location>
</feature>
<dbReference type="PROSITE" id="PS50157">
    <property type="entry name" value="ZINC_FINGER_C2H2_2"/>
    <property type="match status" value="7"/>
</dbReference>